<dbReference type="SMART" id="SM00240">
    <property type="entry name" value="FHA"/>
    <property type="match status" value="1"/>
</dbReference>
<dbReference type="InterPro" id="IPR000253">
    <property type="entry name" value="FHA_dom"/>
</dbReference>
<dbReference type="InterPro" id="IPR008984">
    <property type="entry name" value="SMAD_FHA_dom_sf"/>
</dbReference>
<dbReference type="Gene3D" id="2.60.200.20">
    <property type="match status" value="1"/>
</dbReference>
<dbReference type="CDD" id="cd00060">
    <property type="entry name" value="FHA"/>
    <property type="match status" value="1"/>
</dbReference>
<feature type="domain" description="FHA" evidence="2">
    <location>
        <begin position="89"/>
        <end position="139"/>
    </location>
</feature>
<dbReference type="KEGG" id="dov:DSCO28_21960"/>
<feature type="region of interest" description="Disordered" evidence="1">
    <location>
        <begin position="1"/>
        <end position="58"/>
    </location>
</feature>
<dbReference type="AlphaFoldDB" id="A0A5K7ZQ94"/>
<evidence type="ECO:0000313" key="4">
    <source>
        <dbReference type="Proteomes" id="UP000425960"/>
    </source>
</evidence>
<protein>
    <recommendedName>
        <fullName evidence="2">FHA domain-containing protein</fullName>
    </recommendedName>
</protein>
<dbReference type="SUPFAM" id="SSF49879">
    <property type="entry name" value="SMAD/FHA domain"/>
    <property type="match status" value="1"/>
</dbReference>
<organism evidence="3 4">
    <name type="scientific">Desulfosarcina ovata subsp. sediminis</name>
    <dbReference type="NCBI Taxonomy" id="885957"/>
    <lineage>
        <taxon>Bacteria</taxon>
        <taxon>Pseudomonadati</taxon>
        <taxon>Thermodesulfobacteriota</taxon>
        <taxon>Desulfobacteria</taxon>
        <taxon>Desulfobacterales</taxon>
        <taxon>Desulfosarcinaceae</taxon>
        <taxon>Desulfosarcina</taxon>
    </lineage>
</organism>
<sequence>MIMDAGHWEGDAAQAPRPRQEHRRGTGNFPHAVTDHAPPPNQSRTVIPDANGCPGTAMSPEDRKLAGFLVSFTHAPQGEFFALQNGVRYIIGRGQAADIRIPQDTLMSESHALLYCTKDTFEYQDTLSTNGSYINGKRTDRRSVLQNYDILRLGNTELRLIMVSPVTISE</sequence>
<reference evidence="3 4" key="1">
    <citation type="submission" date="2019-11" db="EMBL/GenBank/DDBJ databases">
        <title>Comparative genomics of hydrocarbon-degrading Desulfosarcina strains.</title>
        <authorList>
            <person name="Watanabe M."/>
            <person name="Kojima H."/>
            <person name="Fukui M."/>
        </authorList>
    </citation>
    <scope>NUCLEOTIDE SEQUENCE [LARGE SCALE GENOMIC DNA]</scope>
    <source>
        <strain evidence="3 4">28bB2T</strain>
    </source>
</reference>
<accession>A0A5K7ZQ94</accession>
<gene>
    <name evidence="3" type="ORF">DSCO28_21960</name>
</gene>
<dbReference type="Pfam" id="PF00498">
    <property type="entry name" value="FHA"/>
    <property type="match status" value="1"/>
</dbReference>
<evidence type="ECO:0000256" key="1">
    <source>
        <dbReference type="SAM" id="MobiDB-lite"/>
    </source>
</evidence>
<name>A0A5K7ZQ94_9BACT</name>
<dbReference type="EMBL" id="AP021876">
    <property type="protein sequence ID" value="BBO81630.1"/>
    <property type="molecule type" value="Genomic_DNA"/>
</dbReference>
<dbReference type="Proteomes" id="UP000425960">
    <property type="component" value="Chromosome"/>
</dbReference>
<feature type="compositionally biased region" description="Basic and acidic residues" evidence="1">
    <location>
        <begin position="1"/>
        <end position="10"/>
    </location>
</feature>
<proteinExistence type="predicted"/>
<evidence type="ECO:0000313" key="3">
    <source>
        <dbReference type="EMBL" id="BBO81630.1"/>
    </source>
</evidence>
<evidence type="ECO:0000259" key="2">
    <source>
        <dbReference type="PROSITE" id="PS50006"/>
    </source>
</evidence>
<dbReference type="PROSITE" id="PS50006">
    <property type="entry name" value="FHA_DOMAIN"/>
    <property type="match status" value="1"/>
</dbReference>